<feature type="transmembrane region" description="Helical" evidence="10">
    <location>
        <begin position="236"/>
        <end position="254"/>
    </location>
</feature>
<dbReference type="Gene3D" id="1.20.1560.10">
    <property type="entry name" value="ABC transporter type 1, transmembrane domain"/>
    <property type="match status" value="1"/>
</dbReference>
<keyword evidence="5" id="KW-0547">Nucleotide-binding</keyword>
<dbReference type="Pfam" id="PF00005">
    <property type="entry name" value="ABC_tran"/>
    <property type="match status" value="1"/>
</dbReference>
<dbReference type="SUPFAM" id="SSF90123">
    <property type="entry name" value="ABC transporter transmembrane region"/>
    <property type="match status" value="1"/>
</dbReference>
<evidence type="ECO:0000256" key="7">
    <source>
        <dbReference type="ARBA" id="ARBA00022989"/>
    </source>
</evidence>
<feature type="transmembrane region" description="Helical" evidence="10">
    <location>
        <begin position="124"/>
        <end position="144"/>
    </location>
</feature>
<dbReference type="PROSITE" id="PS00211">
    <property type="entry name" value="ABC_TRANSPORTER_1"/>
    <property type="match status" value="1"/>
</dbReference>
<evidence type="ECO:0000256" key="5">
    <source>
        <dbReference type="ARBA" id="ARBA00022741"/>
    </source>
</evidence>
<keyword evidence="7 10" id="KW-1133">Transmembrane helix</keyword>
<keyword evidence="4 10" id="KW-0812">Transmembrane</keyword>
<dbReference type="Proteomes" id="UP000677515">
    <property type="component" value="Chromosome"/>
</dbReference>
<dbReference type="SUPFAM" id="SSF52540">
    <property type="entry name" value="P-loop containing nucleoside triphosphate hydrolases"/>
    <property type="match status" value="1"/>
</dbReference>
<dbReference type="EC" id="7.6.2.2" evidence="3"/>
<proteinExistence type="inferred from homology"/>
<dbReference type="InterPro" id="IPR039421">
    <property type="entry name" value="Type_1_exporter"/>
</dbReference>
<dbReference type="SMART" id="SM00382">
    <property type="entry name" value="AAA"/>
    <property type="match status" value="1"/>
</dbReference>
<organism evidence="13 14">
    <name type="scientific">Erwinia rhapontici</name>
    <name type="common">Pectobacterium rhapontici</name>
    <dbReference type="NCBI Taxonomy" id="55212"/>
    <lineage>
        <taxon>Bacteria</taxon>
        <taxon>Pseudomonadati</taxon>
        <taxon>Pseudomonadota</taxon>
        <taxon>Gammaproteobacteria</taxon>
        <taxon>Enterobacterales</taxon>
        <taxon>Erwiniaceae</taxon>
        <taxon>Erwinia</taxon>
    </lineage>
</organism>
<feature type="transmembrane region" description="Helical" evidence="10">
    <location>
        <begin position="12"/>
        <end position="37"/>
    </location>
</feature>
<feature type="domain" description="ABC transmembrane type-1" evidence="12">
    <location>
        <begin position="13"/>
        <end position="283"/>
    </location>
</feature>
<feature type="transmembrane region" description="Helical" evidence="10">
    <location>
        <begin position="49"/>
        <end position="75"/>
    </location>
</feature>
<evidence type="ECO:0000256" key="4">
    <source>
        <dbReference type="ARBA" id="ARBA00022692"/>
    </source>
</evidence>
<comment type="similarity">
    <text evidence="2">Belongs to the ABC transporter superfamily. Drug exporter-2 (TC 3.A.1.117) family.</text>
</comment>
<evidence type="ECO:0000256" key="3">
    <source>
        <dbReference type="ARBA" id="ARBA00012191"/>
    </source>
</evidence>
<evidence type="ECO:0000256" key="10">
    <source>
        <dbReference type="SAM" id="Phobius"/>
    </source>
</evidence>
<dbReference type="InterPro" id="IPR003593">
    <property type="entry name" value="AAA+_ATPase"/>
</dbReference>
<evidence type="ECO:0000256" key="9">
    <source>
        <dbReference type="ARBA" id="ARBA00034018"/>
    </source>
</evidence>
<accession>A0ABM7MZ52</accession>
<evidence type="ECO:0000256" key="2">
    <source>
        <dbReference type="ARBA" id="ARBA00006526"/>
    </source>
</evidence>
<evidence type="ECO:0000259" key="11">
    <source>
        <dbReference type="PROSITE" id="PS50893"/>
    </source>
</evidence>
<dbReference type="PROSITE" id="PS50893">
    <property type="entry name" value="ABC_TRANSPORTER_2"/>
    <property type="match status" value="1"/>
</dbReference>
<keyword evidence="14" id="KW-1185">Reference proteome</keyword>
<dbReference type="EMBL" id="AP024329">
    <property type="protein sequence ID" value="BCQ34468.1"/>
    <property type="molecule type" value="Genomic_DNA"/>
</dbReference>
<name>A0ABM7MZ52_ERWRD</name>
<gene>
    <name evidence="13" type="ORF">ERHA53_18110</name>
</gene>
<evidence type="ECO:0000313" key="14">
    <source>
        <dbReference type="Proteomes" id="UP000677515"/>
    </source>
</evidence>
<dbReference type="InterPro" id="IPR027417">
    <property type="entry name" value="P-loop_NTPase"/>
</dbReference>
<dbReference type="PROSITE" id="PS50929">
    <property type="entry name" value="ABC_TM1F"/>
    <property type="match status" value="1"/>
</dbReference>
<dbReference type="RefSeq" id="WP_171149646.1">
    <property type="nucleotide sequence ID" value="NZ_AP024329.1"/>
</dbReference>
<keyword evidence="6" id="KW-0067">ATP-binding</keyword>
<protein>
    <recommendedName>
        <fullName evidence="3">ABC-type xenobiotic transporter</fullName>
        <ecNumber evidence="3">7.6.2.2</ecNumber>
    </recommendedName>
</protein>
<sequence>MKIPVAVPIAQNVAIGILTQASYLGQALLVAQVLTLLMQAEYGAPVITALWWLVAVVVLRALLLWLTEITALRIARISKTVLRQRLLDQLVRFGPGLSLLHPAAALQNTVIAGVDALEGYYSRYLPAVLTAPLACGLVLAVMAWVDGPTALLLMLFVIACPLCDWLWMRWQMPKASSVFSAMGDFAAELLDALQGLVTLKVFGASPRWRARLANRAAALRQASMTTLRVTLIRSGLTRMITLSGIALVLMMNAWRVAEHQLTPFTLLLTLFIAREAFRPLAQLENAFYSAWAASGARAPVDALLTLTAPVAEPANPCPRPLHFDLHIDRISFRYPDSRQALSDVSLQIPERQFIALVGPSGAGKSTLATLLMRCFDPDHGTIFLGGTDITELPLATLREMISVVSQDVFLFHGSIADNLRIARLDASDEALHQAAQQAQIADFIQQLPAGYDTPVGERGAQLSGGQRQRLAIARALLKDAPILILDEATASVDAASERALRDALAQLSGRTVIAIAHRLESIRHADRILVFDNGRLAEQGTHTQLVAANGRYAQLLAAQEEQT</sequence>
<comment type="catalytic activity">
    <reaction evidence="9">
        <text>ATP + H2O + xenobioticSide 1 = ADP + phosphate + xenobioticSide 2.</text>
        <dbReference type="EC" id="7.6.2.2"/>
    </reaction>
</comment>
<dbReference type="PANTHER" id="PTHR24221">
    <property type="entry name" value="ATP-BINDING CASSETTE SUB-FAMILY B"/>
    <property type="match status" value="1"/>
</dbReference>
<dbReference type="Pfam" id="PF00664">
    <property type="entry name" value="ABC_membrane"/>
    <property type="match status" value="1"/>
</dbReference>
<dbReference type="PANTHER" id="PTHR24221:SF654">
    <property type="entry name" value="ATP-BINDING CASSETTE SUB-FAMILY B MEMBER 6"/>
    <property type="match status" value="1"/>
</dbReference>
<evidence type="ECO:0000259" key="12">
    <source>
        <dbReference type="PROSITE" id="PS50929"/>
    </source>
</evidence>
<dbReference type="InterPro" id="IPR011527">
    <property type="entry name" value="ABC1_TM_dom"/>
</dbReference>
<evidence type="ECO:0000256" key="6">
    <source>
        <dbReference type="ARBA" id="ARBA00022840"/>
    </source>
</evidence>
<dbReference type="InterPro" id="IPR036640">
    <property type="entry name" value="ABC1_TM_sf"/>
</dbReference>
<keyword evidence="8 10" id="KW-0472">Membrane</keyword>
<dbReference type="Gene3D" id="3.40.50.300">
    <property type="entry name" value="P-loop containing nucleotide triphosphate hydrolases"/>
    <property type="match status" value="1"/>
</dbReference>
<dbReference type="InterPro" id="IPR003439">
    <property type="entry name" value="ABC_transporter-like_ATP-bd"/>
</dbReference>
<evidence type="ECO:0000256" key="1">
    <source>
        <dbReference type="ARBA" id="ARBA00004651"/>
    </source>
</evidence>
<feature type="transmembrane region" description="Helical" evidence="10">
    <location>
        <begin position="150"/>
        <end position="167"/>
    </location>
</feature>
<evidence type="ECO:0000256" key="8">
    <source>
        <dbReference type="ARBA" id="ARBA00023136"/>
    </source>
</evidence>
<feature type="domain" description="ABC transporter" evidence="11">
    <location>
        <begin position="325"/>
        <end position="558"/>
    </location>
</feature>
<reference evidence="13 14" key="1">
    <citation type="submission" date="2021-01" db="EMBL/GenBank/DDBJ databases">
        <title>Complete genome sequence of Erwinia rhapontici MAFF 311153.</title>
        <authorList>
            <person name="Morohoshi T."/>
            <person name="Someya N."/>
        </authorList>
    </citation>
    <scope>NUCLEOTIDE SEQUENCE [LARGE SCALE GENOMIC DNA]</scope>
    <source>
        <strain evidence="13 14">MAFF 311153</strain>
    </source>
</reference>
<comment type="subcellular location">
    <subcellularLocation>
        <location evidence="1">Cell membrane</location>
        <topology evidence="1">Multi-pass membrane protein</topology>
    </subcellularLocation>
</comment>
<evidence type="ECO:0000313" key="13">
    <source>
        <dbReference type="EMBL" id="BCQ34468.1"/>
    </source>
</evidence>
<dbReference type="InterPro" id="IPR017871">
    <property type="entry name" value="ABC_transporter-like_CS"/>
</dbReference>